<dbReference type="SMART" id="SM00320">
    <property type="entry name" value="WD40"/>
    <property type="match status" value="7"/>
</dbReference>
<keyword evidence="2 4" id="KW-0853">WD repeat</keyword>
<dbReference type="Gene3D" id="2.130.10.10">
    <property type="entry name" value="YVTN repeat-like/Quinoprotein amine dehydrogenase"/>
    <property type="match status" value="2"/>
</dbReference>
<feature type="repeat" description="WD" evidence="4">
    <location>
        <begin position="470"/>
        <end position="509"/>
    </location>
</feature>
<dbReference type="SUPFAM" id="SSF50978">
    <property type="entry name" value="WD40 repeat-like"/>
    <property type="match status" value="1"/>
</dbReference>
<sequence length="691" mass="76727">MCDRGPAPGSSSCSHAAIDMDKHFYHESSRPTTANPFSRNRSLSTSLPWRRRPKSLVLADGDTIQHDLGESAPGESAQHGANDANRPNHSLKGRIRRASVSFMKGIVCRDRRGSEPASNIDDARPATSYSAWNRLRSATTFRHSRYGSRGGLETIYSPVASNFAEVPVPGNRFEPPVIPQHTGAAAKAAAAMQNEYLAFSRQHQDWLAAEEPQNDCESGIGIALTASESESAFTTSQDTSVARIDFISQLPMELAIQVLAHLDAAQLAAASRVSRSWCELIQDQQIWRQSFMREKTVTYATTMPVQPGMGSGVPNIRPGSDWKKIYRARQELDQRWKIGRRARAVYLNGHLDSIYCLQFDENKIITGSRDKTIRIWDMHTLQCRLVIGPPEVVNETSILFDPNGKPLHFASLPDNERMNPSVPVTVSFPTHHKASILCLQYDDDILVTGSSDSTCIVYSVRSGYRPVRRLQAHTAAVLDLAFDDKHIVTCSKDISICVWDRETGALIKQLRGHTGPVNAVQLRGNTIVSCSGDFSVKMWNIDSGKTIREFMGHTKGLACSQFSEDGRYIASAGSDKVIRIWDANTGECVREMQAHESLVRSLHIDSVSGRLISGSYDTDIKVFDMETGEQLLSFPRWHASWVLSAKSDYRRIVSTGQDPKILIMDFGADVPDIRMLESARKHNSTYEAGFI</sequence>
<dbReference type="InterPro" id="IPR036047">
    <property type="entry name" value="F-box-like_dom_sf"/>
</dbReference>
<protein>
    <recommendedName>
        <fullName evidence="6">F-box domain-containing protein</fullName>
    </recommendedName>
</protein>
<evidence type="ECO:0000256" key="5">
    <source>
        <dbReference type="SAM" id="MobiDB-lite"/>
    </source>
</evidence>
<accession>A0A4Q4TBI3</accession>
<comment type="caution">
    <text evidence="7">The sequence shown here is derived from an EMBL/GenBank/DDBJ whole genome shotgun (WGS) entry which is preliminary data.</text>
</comment>
<dbReference type="PROSITE" id="PS50294">
    <property type="entry name" value="WD_REPEATS_REGION"/>
    <property type="match status" value="4"/>
</dbReference>
<dbReference type="Gene3D" id="1.20.1280.50">
    <property type="match status" value="1"/>
</dbReference>
<dbReference type="SMART" id="SM00256">
    <property type="entry name" value="FBOX"/>
    <property type="match status" value="1"/>
</dbReference>
<dbReference type="SUPFAM" id="SSF81383">
    <property type="entry name" value="F-box domain"/>
    <property type="match status" value="1"/>
</dbReference>
<name>A0A4Q4TBI3_9PEZI</name>
<dbReference type="PROSITE" id="PS00678">
    <property type="entry name" value="WD_REPEATS_1"/>
    <property type="match status" value="3"/>
</dbReference>
<dbReference type="PANTHER" id="PTHR14604:SF4">
    <property type="entry name" value="F-BOX DOMAIN-CONTAINING PROTEIN"/>
    <property type="match status" value="1"/>
</dbReference>
<proteinExistence type="inferred from homology"/>
<dbReference type="InterPro" id="IPR019775">
    <property type="entry name" value="WD40_repeat_CS"/>
</dbReference>
<dbReference type="InterPro" id="IPR050995">
    <property type="entry name" value="WD-F-box_domain-protein"/>
</dbReference>
<dbReference type="InterPro" id="IPR020472">
    <property type="entry name" value="WD40_PAC1"/>
</dbReference>
<evidence type="ECO:0000259" key="6">
    <source>
        <dbReference type="PROSITE" id="PS50181"/>
    </source>
</evidence>
<evidence type="ECO:0000256" key="2">
    <source>
        <dbReference type="ARBA" id="ARBA00022574"/>
    </source>
</evidence>
<keyword evidence="8" id="KW-1185">Reference proteome</keyword>
<dbReference type="PANTHER" id="PTHR14604">
    <property type="entry name" value="WD40 REPEAT PF20"/>
    <property type="match status" value="1"/>
</dbReference>
<organism evidence="7 8">
    <name type="scientific">Monosporascus ibericus</name>
    <dbReference type="NCBI Taxonomy" id="155417"/>
    <lineage>
        <taxon>Eukaryota</taxon>
        <taxon>Fungi</taxon>
        <taxon>Dikarya</taxon>
        <taxon>Ascomycota</taxon>
        <taxon>Pezizomycotina</taxon>
        <taxon>Sordariomycetes</taxon>
        <taxon>Xylariomycetidae</taxon>
        <taxon>Xylariales</taxon>
        <taxon>Xylariales incertae sedis</taxon>
        <taxon>Monosporascus</taxon>
    </lineage>
</organism>
<feature type="repeat" description="WD" evidence="4">
    <location>
        <begin position="510"/>
        <end position="549"/>
    </location>
</feature>
<feature type="domain" description="F-box" evidence="6">
    <location>
        <begin position="244"/>
        <end position="290"/>
    </location>
</feature>
<keyword evidence="3" id="KW-0677">Repeat</keyword>
<evidence type="ECO:0000256" key="1">
    <source>
        <dbReference type="ARBA" id="ARBA00007968"/>
    </source>
</evidence>
<dbReference type="OrthoDB" id="19711at2759"/>
<evidence type="ECO:0000256" key="4">
    <source>
        <dbReference type="PROSITE-ProRule" id="PRU00221"/>
    </source>
</evidence>
<dbReference type="PROSITE" id="PS50082">
    <property type="entry name" value="WD_REPEATS_2"/>
    <property type="match status" value="5"/>
</dbReference>
<evidence type="ECO:0000256" key="3">
    <source>
        <dbReference type="ARBA" id="ARBA00022737"/>
    </source>
</evidence>
<dbReference type="PRINTS" id="PR00320">
    <property type="entry name" value="GPROTEINBRPT"/>
</dbReference>
<dbReference type="PROSITE" id="PS50181">
    <property type="entry name" value="FBOX"/>
    <property type="match status" value="1"/>
</dbReference>
<dbReference type="InterPro" id="IPR015943">
    <property type="entry name" value="WD40/YVTN_repeat-like_dom_sf"/>
</dbReference>
<dbReference type="InterPro" id="IPR001680">
    <property type="entry name" value="WD40_rpt"/>
</dbReference>
<feature type="repeat" description="WD" evidence="4">
    <location>
        <begin position="347"/>
        <end position="386"/>
    </location>
</feature>
<comment type="similarity">
    <text evidence="1">Belongs to the WD repeat MET30/SCONB/SCON-2 family.</text>
</comment>
<feature type="repeat" description="WD" evidence="4">
    <location>
        <begin position="550"/>
        <end position="591"/>
    </location>
</feature>
<evidence type="ECO:0000313" key="7">
    <source>
        <dbReference type="EMBL" id="RYP03888.1"/>
    </source>
</evidence>
<evidence type="ECO:0000313" key="8">
    <source>
        <dbReference type="Proteomes" id="UP000293360"/>
    </source>
</evidence>
<dbReference type="EMBL" id="QJNU01000237">
    <property type="protein sequence ID" value="RYP03888.1"/>
    <property type="molecule type" value="Genomic_DNA"/>
</dbReference>
<dbReference type="CDD" id="cd00200">
    <property type="entry name" value="WD40"/>
    <property type="match status" value="1"/>
</dbReference>
<dbReference type="InterPro" id="IPR036322">
    <property type="entry name" value="WD40_repeat_dom_sf"/>
</dbReference>
<gene>
    <name evidence="7" type="ORF">DL764_004804</name>
</gene>
<dbReference type="Pfam" id="PF00400">
    <property type="entry name" value="WD40"/>
    <property type="match status" value="6"/>
</dbReference>
<dbReference type="Proteomes" id="UP000293360">
    <property type="component" value="Unassembled WGS sequence"/>
</dbReference>
<feature type="repeat" description="WD" evidence="4">
    <location>
        <begin position="592"/>
        <end position="633"/>
    </location>
</feature>
<reference evidence="7 8" key="1">
    <citation type="submission" date="2018-06" db="EMBL/GenBank/DDBJ databases">
        <title>Complete Genomes of Monosporascus.</title>
        <authorList>
            <person name="Robinson A.J."/>
            <person name="Natvig D.O."/>
        </authorList>
    </citation>
    <scope>NUCLEOTIDE SEQUENCE [LARGE SCALE GENOMIC DNA]</scope>
    <source>
        <strain evidence="7 8">CBS 110550</strain>
    </source>
</reference>
<feature type="region of interest" description="Disordered" evidence="5">
    <location>
        <begin position="65"/>
        <end position="89"/>
    </location>
</feature>
<dbReference type="AlphaFoldDB" id="A0A4Q4TBI3"/>
<feature type="region of interest" description="Disordered" evidence="5">
    <location>
        <begin position="27"/>
        <end position="46"/>
    </location>
</feature>
<dbReference type="InterPro" id="IPR001810">
    <property type="entry name" value="F-box_dom"/>
</dbReference>
<feature type="compositionally biased region" description="Polar residues" evidence="5">
    <location>
        <begin position="30"/>
        <end position="46"/>
    </location>
</feature>
<dbReference type="STRING" id="155417.A0A4Q4TBI3"/>
<dbReference type="Pfam" id="PF12937">
    <property type="entry name" value="F-box-like"/>
    <property type="match status" value="1"/>
</dbReference>